<accession>A0A7R8Z846</accession>
<proteinExistence type="predicted"/>
<dbReference type="SMART" id="SM00320">
    <property type="entry name" value="WD40"/>
    <property type="match status" value="1"/>
</dbReference>
<reference evidence="1" key="1">
    <citation type="submission" date="2020-11" db="EMBL/GenBank/DDBJ databases">
        <authorList>
            <person name="Tran Van P."/>
        </authorList>
    </citation>
    <scope>NUCLEOTIDE SEQUENCE</scope>
</reference>
<dbReference type="Gene3D" id="2.130.10.10">
    <property type="entry name" value="YVTN repeat-like/Quinoprotein amine dehydrogenase"/>
    <property type="match status" value="1"/>
</dbReference>
<dbReference type="InterPro" id="IPR015943">
    <property type="entry name" value="WD40/YVTN_repeat-like_dom_sf"/>
</dbReference>
<evidence type="ECO:0000313" key="1">
    <source>
        <dbReference type="EMBL" id="CAD7197893.1"/>
    </source>
</evidence>
<sequence length="73" mass="8341">MTESLHLQGTLKGHNGWVTQIATNPNYSDMVLSCSRGKMKFYSNVAASFYPYGLFTYLTAEDREIEDRICRVN</sequence>
<dbReference type="SUPFAM" id="SSF50978">
    <property type="entry name" value="WD40 repeat-like"/>
    <property type="match status" value="1"/>
</dbReference>
<name>A0A7R8Z846_TIMDO</name>
<dbReference type="AlphaFoldDB" id="A0A7R8Z846"/>
<gene>
    <name evidence="1" type="ORF">TDIB3V08_LOCUS4187</name>
</gene>
<dbReference type="InterPro" id="IPR036322">
    <property type="entry name" value="WD40_repeat_dom_sf"/>
</dbReference>
<dbReference type="InterPro" id="IPR001680">
    <property type="entry name" value="WD40_rpt"/>
</dbReference>
<organism evidence="1">
    <name type="scientific">Timema douglasi</name>
    <name type="common">Walking stick</name>
    <dbReference type="NCBI Taxonomy" id="61478"/>
    <lineage>
        <taxon>Eukaryota</taxon>
        <taxon>Metazoa</taxon>
        <taxon>Ecdysozoa</taxon>
        <taxon>Arthropoda</taxon>
        <taxon>Hexapoda</taxon>
        <taxon>Insecta</taxon>
        <taxon>Pterygota</taxon>
        <taxon>Neoptera</taxon>
        <taxon>Polyneoptera</taxon>
        <taxon>Phasmatodea</taxon>
        <taxon>Timematodea</taxon>
        <taxon>Timematoidea</taxon>
        <taxon>Timematidae</taxon>
        <taxon>Timema</taxon>
    </lineage>
</organism>
<dbReference type="EMBL" id="OA565889">
    <property type="protein sequence ID" value="CAD7197893.1"/>
    <property type="molecule type" value="Genomic_DNA"/>
</dbReference>
<protein>
    <submittedName>
        <fullName evidence="1">Uncharacterized protein</fullName>
    </submittedName>
</protein>